<accession>A0A6N7QP06</accession>
<dbReference type="InterPro" id="IPR008792">
    <property type="entry name" value="PQQD"/>
</dbReference>
<dbReference type="InterPro" id="IPR004344">
    <property type="entry name" value="TTL/TTLL_fam"/>
</dbReference>
<dbReference type="RefSeq" id="WP_153719154.1">
    <property type="nucleotide sequence ID" value="NZ_WJPP01000002.1"/>
</dbReference>
<dbReference type="PANTHER" id="PTHR12241">
    <property type="entry name" value="TUBULIN POLYGLUTAMYLASE"/>
    <property type="match status" value="1"/>
</dbReference>
<sequence length="464" mass="52145">MAHQRKVWFQGDSQGSQNRLFAEALSPDLWQQGSASNWHAIWHTDMPAPEVFAQAPEHSWINHIPGNNHLTVKSALHQTLDAAQKRWELTDVFWPETYNLPAEQEALQQAAEQAPDTAWIVKPANGARGEDIQLLDTLDTLPTQGDWVVQRYLDAPHLYQGRKYVLRLYVLISEIDPLRIWRFAEGSVKLASMPYAPEERKNPYVFLTNPDVNERNAEVGVEFLSLTDYSEWLKAQGHDATRLLGQIDDLIVRTVMAGCEAMRARAQAIGPIAAHTYELMGLDCLIDAQLKPWLLECNLSPSLETCARPEQGGITEAAMKKALIDDLVGLLGLNGPLQSGRYRCLYPAADAQSKFHQLIAPSLADQQAAEQVVGQPLTPSYQPWRVEEVIKNDQLFLISHATGQVFSSNETASWIWLQMCAGTEPEEMAKQLATPATLPQVRQDIWRTLGDWSRQGLIRQNMTI</sequence>
<dbReference type="GO" id="GO:0015631">
    <property type="term" value="F:tubulin binding"/>
    <property type="evidence" value="ECO:0007669"/>
    <property type="project" value="TreeGrafter"/>
</dbReference>
<keyword evidence="5" id="KW-1185">Reference proteome</keyword>
<dbReference type="EMBL" id="WJPP01000002">
    <property type="protein sequence ID" value="MRH78121.1"/>
    <property type="molecule type" value="Genomic_DNA"/>
</dbReference>
<dbReference type="Gene3D" id="3.30.470.20">
    <property type="entry name" value="ATP-grasp fold, B domain"/>
    <property type="match status" value="1"/>
</dbReference>
<reference evidence="4 5" key="1">
    <citation type="submission" date="2019-11" db="EMBL/GenBank/DDBJ databases">
        <authorList>
            <person name="Zhang X.Y."/>
        </authorList>
    </citation>
    <scope>NUCLEOTIDE SEQUENCE [LARGE SCALE GENOMIC DNA]</scope>
    <source>
        <strain evidence="4 5">C176</strain>
    </source>
</reference>
<evidence type="ECO:0000256" key="3">
    <source>
        <dbReference type="ARBA" id="ARBA00022840"/>
    </source>
</evidence>
<evidence type="ECO:0000256" key="2">
    <source>
        <dbReference type="ARBA" id="ARBA00022741"/>
    </source>
</evidence>
<dbReference type="Proteomes" id="UP000433788">
    <property type="component" value="Unassembled WGS sequence"/>
</dbReference>
<evidence type="ECO:0000313" key="4">
    <source>
        <dbReference type="EMBL" id="MRH78121.1"/>
    </source>
</evidence>
<organism evidence="4 5">
    <name type="scientific">Spiribacter salilacus</name>
    <dbReference type="NCBI Taxonomy" id="2664894"/>
    <lineage>
        <taxon>Bacteria</taxon>
        <taxon>Pseudomonadati</taxon>
        <taxon>Pseudomonadota</taxon>
        <taxon>Gammaproteobacteria</taxon>
        <taxon>Chromatiales</taxon>
        <taxon>Ectothiorhodospiraceae</taxon>
        <taxon>Spiribacter</taxon>
    </lineage>
</organism>
<dbReference type="Pfam" id="PF05402">
    <property type="entry name" value="PqqD"/>
    <property type="match status" value="1"/>
</dbReference>
<dbReference type="GO" id="GO:0005524">
    <property type="term" value="F:ATP binding"/>
    <property type="evidence" value="ECO:0007669"/>
    <property type="project" value="UniProtKB-KW"/>
</dbReference>
<dbReference type="GO" id="GO:0070740">
    <property type="term" value="F:tubulin-glutamic acid ligase activity"/>
    <property type="evidence" value="ECO:0007669"/>
    <property type="project" value="TreeGrafter"/>
</dbReference>
<dbReference type="Pfam" id="PF03133">
    <property type="entry name" value="TTL"/>
    <property type="match status" value="1"/>
</dbReference>
<gene>
    <name evidence="4" type="ORF">GH984_05320</name>
</gene>
<dbReference type="SUPFAM" id="SSF56059">
    <property type="entry name" value="Glutathione synthetase ATP-binding domain-like"/>
    <property type="match status" value="1"/>
</dbReference>
<keyword evidence="2" id="KW-0547">Nucleotide-binding</keyword>
<comment type="caution">
    <text evidence="4">The sequence shown here is derived from an EMBL/GenBank/DDBJ whole genome shotgun (WGS) entry which is preliminary data.</text>
</comment>
<name>A0A6N7QP06_9GAMM</name>
<keyword evidence="3" id="KW-0067">ATP-binding</keyword>
<evidence type="ECO:0000256" key="1">
    <source>
        <dbReference type="ARBA" id="ARBA00022598"/>
    </source>
</evidence>
<dbReference type="GO" id="GO:0000226">
    <property type="term" value="P:microtubule cytoskeleton organization"/>
    <property type="evidence" value="ECO:0007669"/>
    <property type="project" value="TreeGrafter"/>
</dbReference>
<evidence type="ECO:0000313" key="5">
    <source>
        <dbReference type="Proteomes" id="UP000433788"/>
    </source>
</evidence>
<dbReference type="PROSITE" id="PS51221">
    <property type="entry name" value="TTL"/>
    <property type="match status" value="1"/>
</dbReference>
<protein>
    <submittedName>
        <fullName evidence="4">PqqD family peptide modification chaperone</fullName>
    </submittedName>
</protein>
<dbReference type="AlphaFoldDB" id="A0A6N7QP06"/>
<proteinExistence type="predicted"/>
<keyword evidence="1" id="KW-0436">Ligase</keyword>